<organism evidence="2 3">
    <name type="scientific">Mangrovactinospora gilvigrisea</name>
    <dbReference type="NCBI Taxonomy" id="1428644"/>
    <lineage>
        <taxon>Bacteria</taxon>
        <taxon>Bacillati</taxon>
        <taxon>Actinomycetota</taxon>
        <taxon>Actinomycetes</taxon>
        <taxon>Kitasatosporales</taxon>
        <taxon>Streptomycetaceae</taxon>
        <taxon>Mangrovactinospora</taxon>
    </lineage>
</organism>
<feature type="transmembrane region" description="Helical" evidence="1">
    <location>
        <begin position="47"/>
        <end position="80"/>
    </location>
</feature>
<dbReference type="Pfam" id="PF10724">
    <property type="entry name" value="DUF2516"/>
    <property type="match status" value="1"/>
</dbReference>
<keyword evidence="1" id="KW-1133">Transmembrane helix</keyword>
<dbReference type="EMBL" id="MLCF01000043">
    <property type="protein sequence ID" value="OIV37830.1"/>
    <property type="molecule type" value="Genomic_DNA"/>
</dbReference>
<dbReference type="InterPro" id="IPR019662">
    <property type="entry name" value="DUF2516"/>
</dbReference>
<evidence type="ECO:0000313" key="2">
    <source>
        <dbReference type="EMBL" id="OIV37830.1"/>
    </source>
</evidence>
<keyword evidence="1" id="KW-0472">Membrane</keyword>
<sequence>MLIGYFGLVLYYLGLALTLYKLVMLVDAAIRPAGAFRAADKKQKGFWIILLGLAVVLDLVPGLGGLISIFGVAGLIVAIIYQVDVRPAVKQIGKGGGRGTSRNTMGPYGPW</sequence>
<proteinExistence type="predicted"/>
<evidence type="ECO:0000256" key="1">
    <source>
        <dbReference type="SAM" id="Phobius"/>
    </source>
</evidence>
<name>A0A1J7BGQ1_9ACTN</name>
<gene>
    <name evidence="2" type="ORF">BIV57_09460</name>
</gene>
<reference evidence="2 3" key="1">
    <citation type="submission" date="2016-10" db="EMBL/GenBank/DDBJ databases">
        <title>Genome sequence of Streptomyces gilvigriseus MUSC 26.</title>
        <authorList>
            <person name="Lee L.-H."/>
            <person name="Ser H.-L."/>
        </authorList>
    </citation>
    <scope>NUCLEOTIDE SEQUENCE [LARGE SCALE GENOMIC DNA]</scope>
    <source>
        <strain evidence="2 3">MUSC 26</strain>
    </source>
</reference>
<keyword evidence="3" id="KW-1185">Reference proteome</keyword>
<evidence type="ECO:0000313" key="3">
    <source>
        <dbReference type="Proteomes" id="UP000243342"/>
    </source>
</evidence>
<keyword evidence="1" id="KW-0812">Transmembrane</keyword>
<evidence type="ECO:0008006" key="4">
    <source>
        <dbReference type="Google" id="ProtNLM"/>
    </source>
</evidence>
<dbReference type="STRING" id="1428644.BIV57_09460"/>
<comment type="caution">
    <text evidence="2">The sequence shown here is derived from an EMBL/GenBank/DDBJ whole genome shotgun (WGS) entry which is preliminary data.</text>
</comment>
<dbReference type="AlphaFoldDB" id="A0A1J7BGQ1"/>
<accession>A0A1J7BGQ1</accession>
<dbReference type="Proteomes" id="UP000243342">
    <property type="component" value="Unassembled WGS sequence"/>
</dbReference>
<feature type="transmembrane region" description="Helical" evidence="1">
    <location>
        <begin position="6"/>
        <end position="26"/>
    </location>
</feature>
<protein>
    <recommendedName>
        <fullName evidence="4">DUF2516 domain-containing protein</fullName>
    </recommendedName>
</protein>